<sequence length="333" mass="37439">MTKYQHLSAEERAAIMIERTRNTSVRAIARLLGRSASTITRELARNRTESSRCYDATSAARAYRARRERSRRQAKLATGSALYWQVHHDLVYRRWSPQQIAAKLREMHPDNPEQRVSHETIYAAIYTHPRGGLKQAMIEALRQEKPVRGNARKTLARKSFVPEELRIIHRPEAIETRQWPGHWEGDLIKGAFNRSFNRSCVGTLVERKTRFVVLRSSARMVMGGPSAVRAFSSDFVSVDTGIVVRATAGWRLPVPVVPVNAYVFYDVGTGVLRHDPFKGQPNNVNLQGMGIGLDVTWRSVTASVSLAKRVGGSAPGLGSQPQTWTWASLSYSF</sequence>
<dbReference type="InterPro" id="IPR053392">
    <property type="entry name" value="Transposase_IS30-like"/>
</dbReference>
<dbReference type="Gene3D" id="2.40.160.50">
    <property type="entry name" value="membrane protein fhac: a member of the omp85/tpsb transporter family"/>
    <property type="match status" value="1"/>
</dbReference>
<evidence type="ECO:0000313" key="5">
    <source>
        <dbReference type="Proteomes" id="UP000004814"/>
    </source>
</evidence>
<dbReference type="PATRIC" id="fig|396597.7.peg.547"/>
<dbReference type="RefSeq" id="WP_006762510.1">
    <property type="nucleotide sequence ID" value="NZ_ABLK01000469.1"/>
</dbReference>
<dbReference type="GO" id="GO:0006310">
    <property type="term" value="P:DNA recombination"/>
    <property type="evidence" value="ECO:0007669"/>
    <property type="project" value="UniProtKB-KW"/>
</dbReference>
<evidence type="ECO:0000259" key="3">
    <source>
        <dbReference type="Pfam" id="PF13936"/>
    </source>
</evidence>
<dbReference type="Pfam" id="PF03865">
    <property type="entry name" value="ShlB"/>
    <property type="match status" value="1"/>
</dbReference>
<protein>
    <submittedName>
        <fullName evidence="4">Transposase and inactivated derivatives IS30 family-like protein</fullName>
    </submittedName>
</protein>
<dbReference type="InterPro" id="IPR025246">
    <property type="entry name" value="IS30-like_HTH"/>
</dbReference>
<feature type="domain" description="Transposase IS30-like HTH" evidence="3">
    <location>
        <begin position="3"/>
        <end position="46"/>
    </location>
</feature>
<dbReference type="Pfam" id="PF13936">
    <property type="entry name" value="HTH_38"/>
    <property type="match status" value="1"/>
</dbReference>
<dbReference type="PANTHER" id="PTHR10948">
    <property type="entry name" value="TRANSPOSASE"/>
    <property type="match status" value="1"/>
</dbReference>
<reference evidence="4 5" key="1">
    <citation type="submission" date="2008-03" db="EMBL/GenBank/DDBJ databases">
        <title>Sequencing of the draft genome and assembly of Burkholderia ambifaria MEX-5.</title>
        <authorList>
            <consortium name="US DOE Joint Genome Institute (JGI-PGF)"/>
            <person name="Copeland A."/>
            <person name="Lucas S."/>
            <person name="Lapidus A."/>
            <person name="Glavina del Rio T."/>
            <person name="Dalin E."/>
            <person name="Tice H."/>
            <person name="Bruce D."/>
            <person name="Goodwin L."/>
            <person name="Pitluck S."/>
            <person name="Larimer F."/>
            <person name="Land M.L."/>
            <person name="Hauser L."/>
            <person name="Tiedje J."/>
            <person name="Richardson P."/>
        </authorList>
    </citation>
    <scope>NUCLEOTIDE SEQUENCE [LARGE SCALE GENOMIC DNA]</scope>
    <source>
        <strain evidence="4 5">MEX-5</strain>
    </source>
</reference>
<dbReference type="GO" id="GO:0005829">
    <property type="term" value="C:cytosol"/>
    <property type="evidence" value="ECO:0007669"/>
    <property type="project" value="TreeGrafter"/>
</dbReference>
<organism evidence="4 5">
    <name type="scientific">Burkholderia ambifaria MEX-5</name>
    <dbReference type="NCBI Taxonomy" id="396597"/>
    <lineage>
        <taxon>Bacteria</taxon>
        <taxon>Pseudomonadati</taxon>
        <taxon>Pseudomonadota</taxon>
        <taxon>Betaproteobacteria</taxon>
        <taxon>Burkholderiales</taxon>
        <taxon>Burkholderiaceae</taxon>
        <taxon>Burkholderia</taxon>
        <taxon>Burkholderia cepacia complex</taxon>
    </lineage>
</organism>
<keyword evidence="1" id="KW-0233">DNA recombination</keyword>
<dbReference type="PANTHER" id="PTHR10948:SF23">
    <property type="entry name" value="TRANSPOSASE INSI FOR INSERTION SEQUENCE ELEMENT IS30A-RELATED"/>
    <property type="match status" value="1"/>
</dbReference>
<feature type="domain" description="Haemolysin activator HlyB C-terminal" evidence="2">
    <location>
        <begin position="214"/>
        <end position="293"/>
    </location>
</feature>
<dbReference type="InterPro" id="IPR051917">
    <property type="entry name" value="Transposase-Integrase"/>
</dbReference>
<dbReference type="InterPro" id="IPR005565">
    <property type="entry name" value="Hemolysn_activator_HlyB_C"/>
</dbReference>
<dbReference type="EMBL" id="ABLK01000469">
    <property type="protein sequence ID" value="EDT37434.1"/>
    <property type="molecule type" value="Genomic_DNA"/>
</dbReference>
<name>B1TG73_9BURK</name>
<accession>B1TG73</accession>
<dbReference type="GO" id="GO:0032196">
    <property type="term" value="P:transposition"/>
    <property type="evidence" value="ECO:0007669"/>
    <property type="project" value="TreeGrafter"/>
</dbReference>
<proteinExistence type="predicted"/>
<gene>
    <name evidence="4" type="ORF">BamMEX5DRAFT_6789</name>
</gene>
<dbReference type="Gene3D" id="1.10.10.60">
    <property type="entry name" value="Homeodomain-like"/>
    <property type="match status" value="1"/>
</dbReference>
<dbReference type="NCBIfam" id="NF033563">
    <property type="entry name" value="transpos_IS30"/>
    <property type="match status" value="1"/>
</dbReference>
<dbReference type="Proteomes" id="UP000004814">
    <property type="component" value="Unassembled WGS sequence"/>
</dbReference>
<evidence type="ECO:0000256" key="1">
    <source>
        <dbReference type="ARBA" id="ARBA00023172"/>
    </source>
</evidence>
<dbReference type="GO" id="GO:0004803">
    <property type="term" value="F:transposase activity"/>
    <property type="evidence" value="ECO:0007669"/>
    <property type="project" value="TreeGrafter"/>
</dbReference>
<dbReference type="AlphaFoldDB" id="B1TG73"/>
<comment type="caution">
    <text evidence="4">The sequence shown here is derived from an EMBL/GenBank/DDBJ whole genome shotgun (WGS) entry which is preliminary data.</text>
</comment>
<evidence type="ECO:0000313" key="4">
    <source>
        <dbReference type="EMBL" id="EDT37434.1"/>
    </source>
</evidence>
<evidence type="ECO:0000259" key="2">
    <source>
        <dbReference type="Pfam" id="PF03865"/>
    </source>
</evidence>